<comment type="caution">
    <text evidence="8">The sequence shown here is derived from an EMBL/GenBank/DDBJ whole genome shotgun (WGS) entry which is preliminary data.</text>
</comment>
<dbReference type="GO" id="GO:0004519">
    <property type="term" value="F:endonuclease activity"/>
    <property type="evidence" value="ECO:0007669"/>
    <property type="project" value="UniProtKB-KW"/>
</dbReference>
<evidence type="ECO:0000313" key="9">
    <source>
        <dbReference type="Proteomes" id="UP000198211"/>
    </source>
</evidence>
<dbReference type="GO" id="GO:0003964">
    <property type="term" value="F:RNA-directed DNA polymerase activity"/>
    <property type="evidence" value="ECO:0007669"/>
    <property type="project" value="UniProtKB-KW"/>
</dbReference>
<evidence type="ECO:0000256" key="2">
    <source>
        <dbReference type="ARBA" id="ARBA00022695"/>
    </source>
</evidence>
<dbReference type="InterPro" id="IPR041373">
    <property type="entry name" value="RT_RNaseH"/>
</dbReference>
<keyword evidence="1" id="KW-0808">Transferase</keyword>
<dbReference type="OrthoDB" id="104731at2759"/>
<proteinExistence type="predicted"/>
<evidence type="ECO:0000313" key="8">
    <source>
        <dbReference type="EMBL" id="OWZ09912.1"/>
    </source>
</evidence>
<keyword evidence="4" id="KW-0255">Endonuclease</keyword>
<keyword evidence="2" id="KW-0548">Nucleotidyltransferase</keyword>
<evidence type="ECO:0000256" key="1">
    <source>
        <dbReference type="ARBA" id="ARBA00022679"/>
    </source>
</evidence>
<sequence length="111" mass="12767">MTDASDLGWSIILTVDPDWDPSICITEHNHRLVHCMSGTFKGAAQHWNVSEKVVFPLIKAATDLDYLLIRSKRFRLYSDHRNLIFIFIFAPGDEIRKTRTRQIAALAPEIE</sequence>
<dbReference type="SUPFAM" id="SSF56672">
    <property type="entry name" value="DNA/RNA polymerases"/>
    <property type="match status" value="1"/>
</dbReference>
<feature type="domain" description="Reverse transcriptase RNase H-like" evidence="7">
    <location>
        <begin position="2"/>
        <end position="90"/>
    </location>
</feature>
<evidence type="ECO:0000259" key="7">
    <source>
        <dbReference type="Pfam" id="PF17917"/>
    </source>
</evidence>
<dbReference type="EMBL" id="NBNE01002623">
    <property type="protein sequence ID" value="OWZ09912.1"/>
    <property type="molecule type" value="Genomic_DNA"/>
</dbReference>
<evidence type="ECO:0000256" key="6">
    <source>
        <dbReference type="ARBA" id="ARBA00022918"/>
    </source>
</evidence>
<keyword evidence="9" id="KW-1185">Reference proteome</keyword>
<reference evidence="9" key="1">
    <citation type="submission" date="2017-03" db="EMBL/GenBank/DDBJ databases">
        <title>Phytopthora megakarya and P. palmivora, two closely related causual agents of cacao black pod achieved similar genome size and gene model numbers by different mechanisms.</title>
        <authorList>
            <person name="Ali S."/>
            <person name="Shao J."/>
            <person name="Larry D.J."/>
            <person name="Kronmiller B."/>
            <person name="Shen D."/>
            <person name="Strem M.D."/>
            <person name="Melnick R.L."/>
            <person name="Guiltinan M.J."/>
            <person name="Tyler B.M."/>
            <person name="Meinhardt L.W."/>
            <person name="Bailey B.A."/>
        </authorList>
    </citation>
    <scope>NUCLEOTIDE SEQUENCE [LARGE SCALE GENOMIC DNA]</scope>
    <source>
        <strain evidence="9">zdho120</strain>
    </source>
</reference>
<dbReference type="AlphaFoldDB" id="A0A225VX42"/>
<dbReference type="GO" id="GO:0016787">
    <property type="term" value="F:hydrolase activity"/>
    <property type="evidence" value="ECO:0007669"/>
    <property type="project" value="UniProtKB-KW"/>
</dbReference>
<dbReference type="Pfam" id="PF17917">
    <property type="entry name" value="RT_RNaseH"/>
    <property type="match status" value="1"/>
</dbReference>
<accession>A0A225VX42</accession>
<name>A0A225VX42_9STRA</name>
<gene>
    <name evidence="8" type="ORF">PHMEG_00017316</name>
</gene>
<organism evidence="8 9">
    <name type="scientific">Phytophthora megakarya</name>
    <dbReference type="NCBI Taxonomy" id="4795"/>
    <lineage>
        <taxon>Eukaryota</taxon>
        <taxon>Sar</taxon>
        <taxon>Stramenopiles</taxon>
        <taxon>Oomycota</taxon>
        <taxon>Peronosporomycetes</taxon>
        <taxon>Peronosporales</taxon>
        <taxon>Peronosporaceae</taxon>
        <taxon>Phytophthora</taxon>
    </lineage>
</organism>
<keyword evidence="3" id="KW-0540">Nuclease</keyword>
<dbReference type="InterPro" id="IPR043502">
    <property type="entry name" value="DNA/RNA_pol_sf"/>
</dbReference>
<keyword evidence="5" id="KW-0378">Hydrolase</keyword>
<keyword evidence="6" id="KW-0695">RNA-directed DNA polymerase</keyword>
<dbReference type="Proteomes" id="UP000198211">
    <property type="component" value="Unassembled WGS sequence"/>
</dbReference>
<evidence type="ECO:0000256" key="4">
    <source>
        <dbReference type="ARBA" id="ARBA00022759"/>
    </source>
</evidence>
<protein>
    <recommendedName>
        <fullName evidence="7">Reverse transcriptase RNase H-like domain-containing protein</fullName>
    </recommendedName>
</protein>
<evidence type="ECO:0000256" key="5">
    <source>
        <dbReference type="ARBA" id="ARBA00022801"/>
    </source>
</evidence>
<evidence type="ECO:0000256" key="3">
    <source>
        <dbReference type="ARBA" id="ARBA00022722"/>
    </source>
</evidence>